<dbReference type="EMBL" id="MN641876">
    <property type="protein sequence ID" value="QII88715.1"/>
    <property type="molecule type" value="Genomic_DNA"/>
</dbReference>
<gene>
    <name evidence="2" type="primary">505_3R</name>
</gene>
<reference evidence="2" key="1">
    <citation type="submission" date="2019-11" db="EMBL/GenBank/DDBJ databases">
        <authorList>
            <person name="Ndlovu S.S."/>
            <person name="Carulei O."/>
        </authorList>
    </citation>
    <scope>NUCLEOTIDE SEQUENCE [LARGE SCALE GENOMIC DNA]</scope>
    <source>
        <strain evidence="2">RSA_W1_1999</strain>
    </source>
</reference>
<evidence type="ECO:0000313" key="2">
    <source>
        <dbReference type="EMBL" id="QII88715.1"/>
    </source>
</evidence>
<comment type="similarity">
    <text evidence="1">Belongs to the asfivirus MGF 505 family.</text>
</comment>
<sequence length="295" mass="34172">MSSSLQELCRKKLPVCILPEFFDDYVLQLLRLHWQDHGSLQRIEKNQILVQQEPIHINAALKVPASEGNYAIVQLLLSWEADPRYAVVRALESKYYVLVHKYYGQVTDCHVILPLFQNPETFAKCHVLYSTCSLQCLFKHAVLYVMLPILAKYTDYLDTWEYCSQMLFELACTKKKYAMVVWIQGVLRVGKVTSLFTIAITNRDLQLYSLGFSIILAKLYSCGQDPTFLLYHFLRDVSIQGLLPFVLKTIQYGGSKEIPISLATKYQHIHILQYFETWESLVQYGVPTIVMNRIL</sequence>
<name>A0A6G7KTQ3_ASF</name>
<accession>A0A6G7KTQ3</accession>
<dbReference type="Pfam" id="PF03158">
    <property type="entry name" value="DUF249"/>
    <property type="match status" value="1"/>
</dbReference>
<organismHost>
    <name type="scientific">Sus scrofa</name>
    <name type="common">Pig</name>
    <dbReference type="NCBI Taxonomy" id="9823"/>
</organismHost>
<organismHost>
    <name type="scientific">Ornithodoros moubata</name>
    <name type="common">Soft tick</name>
    <name type="synonym">Argasid tick</name>
    <dbReference type="NCBI Taxonomy" id="6938"/>
</organismHost>
<organismHost>
    <name type="scientific">Ornithodoros</name>
    <name type="common">relapsing fever ticks</name>
    <dbReference type="NCBI Taxonomy" id="6937"/>
</organismHost>
<organismHost>
    <name type="scientific">Phacochoerus aethiopicus</name>
    <name type="common">Warthog</name>
    <dbReference type="NCBI Taxonomy" id="85517"/>
</organismHost>
<dbReference type="InterPro" id="IPR004858">
    <property type="entry name" value="MGF_505"/>
</dbReference>
<protein>
    <submittedName>
        <fullName evidence="2">p505_3R</fullName>
    </submittedName>
</protein>
<proteinExistence type="inferred from homology"/>
<organismHost>
    <name type="scientific">Potamochoerus larvatus</name>
    <name type="common">Bushpig</name>
    <dbReference type="NCBI Taxonomy" id="273792"/>
</organismHost>
<organismHost>
    <name type="scientific">Phacochoerus africanus</name>
    <name type="common">Warthog</name>
    <dbReference type="NCBI Taxonomy" id="41426"/>
</organismHost>
<evidence type="ECO:0000256" key="1">
    <source>
        <dbReference type="ARBA" id="ARBA00005608"/>
    </source>
</evidence>
<organism evidence="2">
    <name type="scientific">African swine fever virus</name>
    <name type="common">ASFV</name>
    <dbReference type="NCBI Taxonomy" id="10497"/>
    <lineage>
        <taxon>Viruses</taxon>
        <taxon>Varidnaviria</taxon>
        <taxon>Bamfordvirae</taxon>
        <taxon>Nucleocytoviricota</taxon>
        <taxon>Pokkesviricetes</taxon>
        <taxon>Asfuvirales</taxon>
        <taxon>Asfarviridae</taxon>
        <taxon>Asfivirus</taxon>
        <taxon>Asfivirus haemorrhagiae</taxon>
    </lineage>
</organism>